<dbReference type="GO" id="GO:0006351">
    <property type="term" value="P:DNA-templated transcription"/>
    <property type="evidence" value="ECO:0007669"/>
    <property type="project" value="InterPro"/>
</dbReference>
<keyword evidence="3" id="KW-0191">Covalent protein-RNA linkage</keyword>
<keyword evidence="7" id="KW-0548">Nucleotidyltransferase</keyword>
<dbReference type="GO" id="GO:0008234">
    <property type="term" value="F:cysteine-type peptidase activity"/>
    <property type="evidence" value="ECO:0007669"/>
    <property type="project" value="UniProtKB-KW"/>
</dbReference>
<protein>
    <recommendedName>
        <fullName evidence="14">RdRp catalytic domain-containing protein</fullName>
    </recommendedName>
</protein>
<dbReference type="Gene3D" id="2.40.10.10">
    <property type="entry name" value="Trypsin-like serine proteases"/>
    <property type="match status" value="1"/>
</dbReference>
<dbReference type="InterPro" id="IPR001205">
    <property type="entry name" value="RNA-dir_pol_C"/>
</dbReference>
<evidence type="ECO:0000256" key="2">
    <source>
        <dbReference type="ARBA" id="ARBA00022484"/>
    </source>
</evidence>
<evidence type="ECO:0000256" key="3">
    <source>
        <dbReference type="ARBA" id="ARBA00022520"/>
    </source>
</evidence>
<keyword evidence="10" id="KW-0788">Thiol protease</keyword>
<keyword evidence="8" id="KW-0547">Nucleotide-binding</keyword>
<dbReference type="Pfam" id="PF00680">
    <property type="entry name" value="RdRP_1"/>
    <property type="match status" value="1"/>
</dbReference>
<evidence type="ECO:0000256" key="9">
    <source>
        <dbReference type="ARBA" id="ARBA00022801"/>
    </source>
</evidence>
<dbReference type="EMBL" id="MN832464">
    <property type="protein sequence ID" value="QKK82968.1"/>
    <property type="molecule type" value="Genomic_RNA"/>
</dbReference>
<dbReference type="InterPro" id="IPR007094">
    <property type="entry name" value="RNA-dir_pol_PSvirus"/>
</dbReference>
<keyword evidence="5" id="KW-0645">Protease</keyword>
<dbReference type="InterPro" id="IPR043128">
    <property type="entry name" value="Rev_trsase/Diguanyl_cyclase"/>
</dbReference>
<keyword evidence="11" id="KW-0067">ATP-binding</keyword>
<keyword evidence="2" id="KW-0696">RNA-directed RNA polymerase</keyword>
<feature type="domain" description="RdRp catalytic" evidence="14">
    <location>
        <begin position="461"/>
        <end position="586"/>
    </location>
</feature>
<evidence type="ECO:0000256" key="13">
    <source>
        <dbReference type="ARBA" id="ARBA00023200"/>
    </source>
</evidence>
<keyword evidence="12" id="KW-0693">Viral RNA replication</keyword>
<dbReference type="PROSITE" id="PS50507">
    <property type="entry name" value="RDRP_SSRNA_POS"/>
    <property type="match status" value="1"/>
</dbReference>
<keyword evidence="6" id="KW-0808">Transferase</keyword>
<organism evidence="15">
    <name type="scientific">Trichosanthes kirilowii picorna-like virus</name>
    <dbReference type="NCBI Taxonomy" id="2739857"/>
    <lineage>
        <taxon>Viruses</taxon>
        <taxon>Riboviria</taxon>
        <taxon>Orthornavirae</taxon>
        <taxon>Pisuviricota</taxon>
        <taxon>Pisoniviricetes</taxon>
        <taxon>Picornavirales</taxon>
    </lineage>
</organism>
<accession>A0A6M9BK90</accession>
<sequence length="804" mass="92563">MKTHNINRLDYKSARGYNTNKSKFESFLAQAQTLSNGVETEYAKNLKKHTYFAKFTGTKQPEIGVIVFHNSEYFSTTKHTTYGHEFVSVYSQDKDNSLFIDQKKFEVVTELDYDFVICKISVVLKNFRQLKTVNQPGETCMVTPFGVIPLNIKTDMSLANKTYSKHGLDFKFSSNDLAYNVTLAGLCGSPILRGGKIIGHHVAGNENIGVARIFDYPIYSYGKSAPETRDIITREDMSVQFLGNQFTQQHIPTSSRYSESEVYGQYPMDRKPANLTSFGRETIHEMAKKSWAVTKPVRSDALEFSISLVEQIIPQKIRKLTEKETILGFNNLGPIDKDTSCGYGFNKRKVDYIDFERGVFKEDFREVLESKIQIIKDLKNDENTFVFKELLKDELRDLEKVDKPRCFKSCPLDYTVLVRQSLGDLVDKIFVDRFSNGIMVGINPLGPDWNKFYDDMSNFSAFGFDGDWGSWDGGMLQPFQEALVDVISKRTSEEIFVKTLLQYIINTPTITEASSYITTHSTPSGHPLTAIFNSLINKMYTAYIYYLWKLSIGEIPELTQFNMNVRDYVYGDDKIVLVRERDKNFNGAVMSEFAQQMGLKFTPADKTDWTLDNKLVSVRNLQFLKRGFRYHNVLQQIVAPLSKKSILSTLNFVTNQVEVRNFTIDKLYNAQRELYLHEDYETLSKVEQSLKNLGQMPLTNAYLVKLYNSGNYASLLQPQSGNNEIRLKLETRKYCKCVKCTYSKNPVHELCQMIYRGKDEKQVLDVLKEISKDYNQDLRSIKYFLSQHPSDRLQPDSIFKIREA</sequence>
<dbReference type="GO" id="GO:0039694">
    <property type="term" value="P:viral RNA genome replication"/>
    <property type="evidence" value="ECO:0007669"/>
    <property type="project" value="InterPro"/>
</dbReference>
<dbReference type="GO" id="GO:0005524">
    <property type="term" value="F:ATP binding"/>
    <property type="evidence" value="ECO:0007669"/>
    <property type="project" value="UniProtKB-KW"/>
</dbReference>
<evidence type="ECO:0000256" key="12">
    <source>
        <dbReference type="ARBA" id="ARBA00022953"/>
    </source>
</evidence>
<dbReference type="InterPro" id="IPR000199">
    <property type="entry name" value="Peptidase_C3A/C3B_picornavir"/>
</dbReference>
<evidence type="ECO:0000256" key="1">
    <source>
        <dbReference type="ARBA" id="ARBA00004192"/>
    </source>
</evidence>
<dbReference type="Gene3D" id="3.30.70.270">
    <property type="match status" value="1"/>
</dbReference>
<keyword evidence="4" id="KW-0597">Phosphoprotein</keyword>
<dbReference type="SUPFAM" id="SSF50494">
    <property type="entry name" value="Trypsin-like serine proteases"/>
    <property type="match status" value="1"/>
</dbReference>
<proteinExistence type="predicted"/>
<evidence type="ECO:0000256" key="5">
    <source>
        <dbReference type="ARBA" id="ARBA00022670"/>
    </source>
</evidence>
<dbReference type="GO" id="GO:0006508">
    <property type="term" value="P:proteolysis"/>
    <property type="evidence" value="ECO:0007669"/>
    <property type="project" value="UniProtKB-KW"/>
</dbReference>
<dbReference type="InterPro" id="IPR009003">
    <property type="entry name" value="Peptidase_S1_PA"/>
</dbReference>
<dbReference type="CDD" id="cd23169">
    <property type="entry name" value="ps-ssRNAv-Picornavirales"/>
    <property type="match status" value="1"/>
</dbReference>
<evidence type="ECO:0000256" key="4">
    <source>
        <dbReference type="ARBA" id="ARBA00022553"/>
    </source>
</evidence>
<evidence type="ECO:0000256" key="8">
    <source>
        <dbReference type="ARBA" id="ARBA00022741"/>
    </source>
</evidence>
<name>A0A6M9BK90_9VIRU</name>
<dbReference type="GO" id="GO:0003723">
    <property type="term" value="F:RNA binding"/>
    <property type="evidence" value="ECO:0007669"/>
    <property type="project" value="InterPro"/>
</dbReference>
<dbReference type="InterPro" id="IPR043504">
    <property type="entry name" value="Peptidase_S1_PA_chymotrypsin"/>
</dbReference>
<evidence type="ECO:0000256" key="11">
    <source>
        <dbReference type="ARBA" id="ARBA00022840"/>
    </source>
</evidence>
<evidence type="ECO:0000313" key="15">
    <source>
        <dbReference type="EMBL" id="QKK82968.1"/>
    </source>
</evidence>
<comment type="subcellular location">
    <subcellularLocation>
        <location evidence="1">Host cytoplasm</location>
    </subcellularLocation>
</comment>
<keyword evidence="13" id="KW-1035">Host cytoplasm</keyword>
<dbReference type="Pfam" id="PF00548">
    <property type="entry name" value="Peptidase_C3"/>
    <property type="match status" value="1"/>
</dbReference>
<dbReference type="GO" id="GO:0003968">
    <property type="term" value="F:RNA-directed RNA polymerase activity"/>
    <property type="evidence" value="ECO:0007669"/>
    <property type="project" value="UniProtKB-KW"/>
</dbReference>
<evidence type="ECO:0000259" key="14">
    <source>
        <dbReference type="PROSITE" id="PS50507"/>
    </source>
</evidence>
<evidence type="ECO:0000256" key="10">
    <source>
        <dbReference type="ARBA" id="ARBA00022807"/>
    </source>
</evidence>
<evidence type="ECO:0000256" key="6">
    <source>
        <dbReference type="ARBA" id="ARBA00022679"/>
    </source>
</evidence>
<evidence type="ECO:0000256" key="7">
    <source>
        <dbReference type="ARBA" id="ARBA00022695"/>
    </source>
</evidence>
<keyword evidence="9" id="KW-0378">Hydrolase</keyword>
<reference evidence="15" key="1">
    <citation type="submission" date="2019-12" db="EMBL/GenBank/DDBJ databases">
        <title>Viral genomes from plants on the riverside of the ancient canal in Zhenjiang city, China.</title>
        <authorList>
            <person name="Lu X."/>
            <person name="Yang X.S."/>
            <person name="Zhang W."/>
        </authorList>
    </citation>
    <scope>NUCLEOTIDE SEQUENCE</scope>
    <source>
        <strain evidence="15">Pt111-pil-1-NW</strain>
    </source>
</reference>
<dbReference type="SUPFAM" id="SSF56672">
    <property type="entry name" value="DNA/RNA polymerases"/>
    <property type="match status" value="1"/>
</dbReference>
<dbReference type="InterPro" id="IPR043502">
    <property type="entry name" value="DNA/RNA_pol_sf"/>
</dbReference>